<keyword evidence="1 3" id="KW-0732">Signal</keyword>
<dbReference type="Proteomes" id="UP000053676">
    <property type="component" value="Unassembled WGS sequence"/>
</dbReference>
<evidence type="ECO:0008006" key="6">
    <source>
        <dbReference type="Google" id="ProtNLM"/>
    </source>
</evidence>
<feature type="signal peptide" evidence="3">
    <location>
        <begin position="1"/>
        <end position="18"/>
    </location>
</feature>
<evidence type="ECO:0000256" key="2">
    <source>
        <dbReference type="ARBA" id="ARBA00023180"/>
    </source>
</evidence>
<dbReference type="AlphaFoldDB" id="W2T795"/>
<dbReference type="InterPro" id="IPR031424">
    <property type="entry name" value="QVR-like"/>
</dbReference>
<evidence type="ECO:0000256" key="3">
    <source>
        <dbReference type="SAM" id="SignalP"/>
    </source>
</evidence>
<dbReference type="KEGG" id="nai:NECAME_03052"/>
<evidence type="ECO:0000256" key="1">
    <source>
        <dbReference type="ARBA" id="ARBA00022729"/>
    </source>
</evidence>
<protein>
    <recommendedName>
        <fullName evidence="6">Protein quiver</fullName>
    </recommendedName>
</protein>
<gene>
    <name evidence="4" type="ORF">NECAME_03052</name>
</gene>
<evidence type="ECO:0000313" key="5">
    <source>
        <dbReference type="Proteomes" id="UP000053676"/>
    </source>
</evidence>
<keyword evidence="2" id="KW-0325">Glycoprotein</keyword>
<name>W2T795_NECAM</name>
<reference evidence="5" key="1">
    <citation type="journal article" date="2014" name="Nat. Genet.">
        <title>Genome of the human hookworm Necator americanus.</title>
        <authorList>
            <person name="Tang Y.T."/>
            <person name="Gao X."/>
            <person name="Rosa B.A."/>
            <person name="Abubucker S."/>
            <person name="Hallsworth-Pepin K."/>
            <person name="Martin J."/>
            <person name="Tyagi R."/>
            <person name="Heizer E."/>
            <person name="Zhang X."/>
            <person name="Bhonagiri-Palsikar V."/>
            <person name="Minx P."/>
            <person name="Warren W.C."/>
            <person name="Wang Q."/>
            <person name="Zhan B."/>
            <person name="Hotez P.J."/>
            <person name="Sternberg P.W."/>
            <person name="Dougall A."/>
            <person name="Gaze S.T."/>
            <person name="Mulvenna J."/>
            <person name="Sotillo J."/>
            <person name="Ranganathan S."/>
            <person name="Rabelo E.M."/>
            <person name="Wilson R.K."/>
            <person name="Felgner P.L."/>
            <person name="Bethony J."/>
            <person name="Hawdon J.M."/>
            <person name="Gasser R.B."/>
            <person name="Loukas A."/>
            <person name="Mitreva M."/>
        </authorList>
    </citation>
    <scope>NUCLEOTIDE SEQUENCE [LARGE SCALE GENOMIC DNA]</scope>
</reference>
<organism evidence="4 5">
    <name type="scientific">Necator americanus</name>
    <name type="common">Human hookworm</name>
    <dbReference type="NCBI Taxonomy" id="51031"/>
    <lineage>
        <taxon>Eukaryota</taxon>
        <taxon>Metazoa</taxon>
        <taxon>Ecdysozoa</taxon>
        <taxon>Nematoda</taxon>
        <taxon>Chromadorea</taxon>
        <taxon>Rhabditida</taxon>
        <taxon>Rhabditina</taxon>
        <taxon>Rhabditomorpha</taxon>
        <taxon>Strongyloidea</taxon>
        <taxon>Ancylostomatidae</taxon>
        <taxon>Bunostominae</taxon>
        <taxon>Necator</taxon>
    </lineage>
</organism>
<dbReference type="OrthoDB" id="5829669at2759"/>
<dbReference type="Pfam" id="PF17064">
    <property type="entry name" value="QVR"/>
    <property type="match status" value="1"/>
</dbReference>
<feature type="chain" id="PRO_5004825854" description="Protein quiver" evidence="3">
    <location>
        <begin position="19"/>
        <end position="200"/>
    </location>
</feature>
<dbReference type="GO" id="GO:0032222">
    <property type="term" value="P:regulation of synaptic transmission, cholinergic"/>
    <property type="evidence" value="ECO:0007669"/>
    <property type="project" value="InterPro"/>
</dbReference>
<dbReference type="OMA" id="NITTCYC"/>
<evidence type="ECO:0000313" key="4">
    <source>
        <dbReference type="EMBL" id="ETN77880.1"/>
    </source>
</evidence>
<proteinExistence type="predicted"/>
<keyword evidence="5" id="KW-1185">Reference proteome</keyword>
<sequence>MQSEVMLILLLFLPTTFGGVCYQCASELALINWSRYGLPYAYGDAMIADDACLDDELVSGHVPCGAPCMTINITAIGGKYDGKVIGVVRDCQTYFRSPKSLPEGTTQLCRHSERTTLRNQRINMTFCYCQGSLCNGKGSTHLRRAPHRRQPSRRDPSLARQLGELSMIATTFVVYTLSHNLLCRDPSFTISWYPVLNDNV</sequence>
<dbReference type="GO" id="GO:0030431">
    <property type="term" value="P:sleep"/>
    <property type="evidence" value="ECO:0007669"/>
    <property type="project" value="InterPro"/>
</dbReference>
<accession>W2T795</accession>
<dbReference type="EMBL" id="KI660146">
    <property type="protein sequence ID" value="ETN77880.1"/>
    <property type="molecule type" value="Genomic_DNA"/>
</dbReference>